<dbReference type="Pfam" id="PF14310">
    <property type="entry name" value="Fn3-like"/>
    <property type="match status" value="1"/>
</dbReference>
<dbReference type="GO" id="GO:0009505">
    <property type="term" value="C:plant-type cell wall"/>
    <property type="evidence" value="ECO:0007669"/>
    <property type="project" value="TreeGrafter"/>
</dbReference>
<dbReference type="InterPro" id="IPR002772">
    <property type="entry name" value="Glyco_hydro_3_C"/>
</dbReference>
<dbReference type="GO" id="GO:0009044">
    <property type="term" value="F:xylan 1,4-beta-xylosidase activity"/>
    <property type="evidence" value="ECO:0007669"/>
    <property type="project" value="InterPro"/>
</dbReference>
<dbReference type="PANTHER" id="PTHR42721">
    <property type="entry name" value="SUGAR HYDROLASE-RELATED"/>
    <property type="match status" value="1"/>
</dbReference>
<evidence type="ECO:0000313" key="9">
    <source>
        <dbReference type="EMBL" id="KZV30032.1"/>
    </source>
</evidence>
<dbReference type="Pfam" id="PF01915">
    <property type="entry name" value="Glyco_hydro_3_C"/>
    <property type="match status" value="1"/>
</dbReference>
<dbReference type="GO" id="GO:0045493">
    <property type="term" value="P:xylan catabolic process"/>
    <property type="evidence" value="ECO:0007669"/>
    <property type="project" value="InterPro"/>
</dbReference>
<comment type="subcellular location">
    <subcellularLocation>
        <location evidence="1">Secreted</location>
    </subcellularLocation>
</comment>
<dbReference type="Gene3D" id="3.40.50.1700">
    <property type="entry name" value="Glycoside hydrolase family 3 C-terminal domain"/>
    <property type="match status" value="1"/>
</dbReference>
<dbReference type="GO" id="GO:0031222">
    <property type="term" value="P:arabinan catabolic process"/>
    <property type="evidence" value="ECO:0007669"/>
    <property type="project" value="TreeGrafter"/>
</dbReference>
<sequence>MTNFIPATTIILFFFLKSYAISVQSSNHHPPYSCDAADHTTRSIRFCDTSLPIGERVRDLVSRLTLEEKISQLVNKAAAIPRLGIPYYQWWSEALHGVAQALTVETGILFNRSIKAATSFPQVILTASTFDPHLWYRIAKVIGTEARAMYNEGDAIGLTFWSPNINIYRDPRWGRGQETPGEDPLLTSIHAVSFVRGIQGDGLEGGELGDGHLQVSSCCKHLTAYDLDKWQRFNRFTFDAKVTKQDMADTFQPPFKSCVEKGGASGIMCAYNLVNGVPNCADYDLLTRTARGDWGFQGYITSDCDAVSLIFEEQKYAKSHEEAVAYVLKAGMDVNCGSYLANHTKSAVEKGKVSESDIDRALHNLFSVRMRLGLFNGNPKALPYGHLSRNNVCTPEHRELALEAARHGIVLLKNSGNLLPLSKIKTKSLAVVGPNADVAKVLVGNYAGPPCNPITPLEGLKSYIKNIEFNQGCDTINCTFTSLSESLKIAESADYVVLVMGLDQDRESEELDRVDLKLPGEQATLVTNVAKAAKKPVILVLLCGGPVDVSFAKHDPNIGSILWAGYPGEAGGLAIADIIFGAHNPGGRLPVTWYPNDFIKVPMTDMRMRADPSHGYPGRTYRFYRGEKVFEFGYGLSYTKYAYKFLSVSQREINFKNSRMISKEQESVKNILISDISSESCEKATFSAAVSVKNYGKMAGKHPVLLFLRNEGGSNGSPTKQLVGFQTVSLDANEEATLEFQVNPCEDFARANVEGSMMMESGTRHLVVGEEEYAINAYI</sequence>
<evidence type="ECO:0000256" key="6">
    <source>
        <dbReference type="ARBA" id="ARBA00023295"/>
    </source>
</evidence>
<evidence type="ECO:0000256" key="5">
    <source>
        <dbReference type="ARBA" id="ARBA00023180"/>
    </source>
</evidence>
<keyword evidence="4" id="KW-0378">Hydrolase</keyword>
<name>A0A2Z7BDM3_9LAMI</name>
<dbReference type="PRINTS" id="PR00133">
    <property type="entry name" value="GLHYDRLASE3"/>
</dbReference>
<keyword evidence="5" id="KW-0325">Glycoprotein</keyword>
<dbReference type="InterPro" id="IPR036881">
    <property type="entry name" value="Glyco_hydro_3_C_sf"/>
</dbReference>
<dbReference type="InterPro" id="IPR017853">
    <property type="entry name" value="GH"/>
</dbReference>
<dbReference type="InterPro" id="IPR026891">
    <property type="entry name" value="Fn3-like"/>
</dbReference>
<dbReference type="Gene3D" id="2.60.40.10">
    <property type="entry name" value="Immunoglobulins"/>
    <property type="match status" value="1"/>
</dbReference>
<feature type="domain" description="Fibronectin type III-like" evidence="8">
    <location>
        <begin position="702"/>
        <end position="772"/>
    </location>
</feature>
<dbReference type="Proteomes" id="UP000250235">
    <property type="component" value="Unassembled WGS sequence"/>
</dbReference>
<dbReference type="FunFam" id="3.40.50.1700:FF:000001">
    <property type="entry name" value="probable beta-D-xylosidase 2"/>
    <property type="match status" value="1"/>
</dbReference>
<dbReference type="EMBL" id="KV008766">
    <property type="protein sequence ID" value="KZV30032.1"/>
    <property type="molecule type" value="Genomic_DNA"/>
</dbReference>
<proteinExistence type="predicted"/>
<feature type="chain" id="PRO_5016325115" evidence="7">
    <location>
        <begin position="21"/>
        <end position="779"/>
    </location>
</feature>
<dbReference type="InterPro" id="IPR013783">
    <property type="entry name" value="Ig-like_fold"/>
</dbReference>
<feature type="signal peptide" evidence="7">
    <location>
        <begin position="1"/>
        <end position="20"/>
    </location>
</feature>
<evidence type="ECO:0000313" key="10">
    <source>
        <dbReference type="Proteomes" id="UP000250235"/>
    </source>
</evidence>
<protein>
    <submittedName>
        <fullName evidence="9">Putative beta-D-xylosidase 7</fullName>
    </submittedName>
</protein>
<dbReference type="InterPro" id="IPR036962">
    <property type="entry name" value="Glyco_hydro_3_N_sf"/>
</dbReference>
<keyword evidence="3 7" id="KW-0732">Signal</keyword>
<evidence type="ECO:0000256" key="1">
    <source>
        <dbReference type="ARBA" id="ARBA00004613"/>
    </source>
</evidence>
<dbReference type="SUPFAM" id="SSF51445">
    <property type="entry name" value="(Trans)glycosidases"/>
    <property type="match status" value="1"/>
</dbReference>
<dbReference type="Pfam" id="PF00933">
    <property type="entry name" value="Glyco_hydro_3"/>
    <property type="match status" value="1"/>
</dbReference>
<dbReference type="AlphaFoldDB" id="A0A2Z7BDM3"/>
<dbReference type="InterPro" id="IPR044993">
    <property type="entry name" value="BXL"/>
</dbReference>
<dbReference type="GO" id="GO:0005576">
    <property type="term" value="C:extracellular region"/>
    <property type="evidence" value="ECO:0007669"/>
    <property type="project" value="UniProtKB-SubCell"/>
</dbReference>
<evidence type="ECO:0000256" key="4">
    <source>
        <dbReference type="ARBA" id="ARBA00022801"/>
    </source>
</evidence>
<dbReference type="PANTHER" id="PTHR42721:SF19">
    <property type="entry name" value="FIBRONECTIN TYPE III-LIKE DOMAIN-CONTAINING PROTEIN"/>
    <property type="match status" value="1"/>
</dbReference>
<dbReference type="InterPro" id="IPR001764">
    <property type="entry name" value="Glyco_hydro_3_N"/>
</dbReference>
<dbReference type="Gene3D" id="3.20.20.300">
    <property type="entry name" value="Glycoside hydrolase, family 3, N-terminal domain"/>
    <property type="match status" value="1"/>
</dbReference>
<gene>
    <name evidence="9" type="ORF">F511_41060</name>
</gene>
<accession>A0A2Z7BDM3</accession>
<organism evidence="9 10">
    <name type="scientific">Dorcoceras hygrometricum</name>
    <dbReference type="NCBI Taxonomy" id="472368"/>
    <lineage>
        <taxon>Eukaryota</taxon>
        <taxon>Viridiplantae</taxon>
        <taxon>Streptophyta</taxon>
        <taxon>Embryophyta</taxon>
        <taxon>Tracheophyta</taxon>
        <taxon>Spermatophyta</taxon>
        <taxon>Magnoliopsida</taxon>
        <taxon>eudicotyledons</taxon>
        <taxon>Gunneridae</taxon>
        <taxon>Pentapetalae</taxon>
        <taxon>asterids</taxon>
        <taxon>lamiids</taxon>
        <taxon>Lamiales</taxon>
        <taxon>Gesneriaceae</taxon>
        <taxon>Didymocarpoideae</taxon>
        <taxon>Trichosporeae</taxon>
        <taxon>Loxocarpinae</taxon>
        <taxon>Dorcoceras</taxon>
    </lineage>
</organism>
<dbReference type="FunFam" id="3.20.20.300:FF:000004">
    <property type="entry name" value="probable beta-D-xylosidase 7"/>
    <property type="match status" value="1"/>
</dbReference>
<keyword evidence="2" id="KW-0964">Secreted</keyword>
<dbReference type="SMART" id="SM01217">
    <property type="entry name" value="Fn3_like"/>
    <property type="match status" value="1"/>
</dbReference>
<evidence type="ECO:0000256" key="3">
    <source>
        <dbReference type="ARBA" id="ARBA00022729"/>
    </source>
</evidence>
<evidence type="ECO:0000256" key="7">
    <source>
        <dbReference type="SAM" id="SignalP"/>
    </source>
</evidence>
<evidence type="ECO:0000259" key="8">
    <source>
        <dbReference type="SMART" id="SM01217"/>
    </source>
</evidence>
<reference evidence="9 10" key="1">
    <citation type="journal article" date="2015" name="Proc. Natl. Acad. Sci. U.S.A.">
        <title>The resurrection genome of Boea hygrometrica: A blueprint for survival of dehydration.</title>
        <authorList>
            <person name="Xiao L."/>
            <person name="Yang G."/>
            <person name="Zhang L."/>
            <person name="Yang X."/>
            <person name="Zhao S."/>
            <person name="Ji Z."/>
            <person name="Zhou Q."/>
            <person name="Hu M."/>
            <person name="Wang Y."/>
            <person name="Chen M."/>
            <person name="Xu Y."/>
            <person name="Jin H."/>
            <person name="Xiao X."/>
            <person name="Hu G."/>
            <person name="Bao F."/>
            <person name="Hu Y."/>
            <person name="Wan P."/>
            <person name="Li L."/>
            <person name="Deng X."/>
            <person name="Kuang T."/>
            <person name="Xiang C."/>
            <person name="Zhu J.K."/>
            <person name="Oliver M.J."/>
            <person name="He Y."/>
        </authorList>
    </citation>
    <scope>NUCLEOTIDE SEQUENCE [LARGE SCALE GENOMIC DNA]</scope>
    <source>
        <strain evidence="10">cv. XS01</strain>
    </source>
</reference>
<evidence type="ECO:0000256" key="2">
    <source>
        <dbReference type="ARBA" id="ARBA00022525"/>
    </source>
</evidence>
<keyword evidence="10" id="KW-1185">Reference proteome</keyword>
<dbReference type="SUPFAM" id="SSF52279">
    <property type="entry name" value="Beta-D-glucan exohydrolase, C-terminal domain"/>
    <property type="match status" value="1"/>
</dbReference>
<dbReference type="GO" id="GO:0046556">
    <property type="term" value="F:alpha-L-arabinofuranosidase activity"/>
    <property type="evidence" value="ECO:0007669"/>
    <property type="project" value="TreeGrafter"/>
</dbReference>
<keyword evidence="6" id="KW-0326">Glycosidase</keyword>
<dbReference type="OrthoDB" id="47059at2759"/>